<proteinExistence type="predicted"/>
<dbReference type="Proteomes" id="UP000078046">
    <property type="component" value="Unassembled WGS sequence"/>
</dbReference>
<accession>A0A177AZD0</accession>
<evidence type="ECO:0000313" key="1">
    <source>
        <dbReference type="EMBL" id="OAF67378.1"/>
    </source>
</evidence>
<comment type="caution">
    <text evidence="1">The sequence shown here is derived from an EMBL/GenBank/DDBJ whole genome shotgun (WGS) entry which is preliminary data.</text>
</comment>
<gene>
    <name evidence="1" type="ORF">A3Q56_04887</name>
</gene>
<dbReference type="AlphaFoldDB" id="A0A177AZD0"/>
<protein>
    <submittedName>
        <fullName evidence="1">Uncharacterized protein</fullName>
    </submittedName>
</protein>
<sequence length="171" mass="19748">MQGRISDPGTNKYGLASAPLSLYHLIKRWSGITYNEGPYFSYRPARTVISTYSLKAPLWFYLESIFKYIHGGFEVLISIEPIMFEVQIANNPEITTAVSITEEYITLCGGILQIKNNKPLGHIPYRCEIPYSFHEYPIFGFHGDETYQRTTYSQSVAQILIFIKFIKHEIY</sequence>
<evidence type="ECO:0000313" key="2">
    <source>
        <dbReference type="Proteomes" id="UP000078046"/>
    </source>
</evidence>
<organism evidence="1 2">
    <name type="scientific">Intoshia linei</name>
    <dbReference type="NCBI Taxonomy" id="1819745"/>
    <lineage>
        <taxon>Eukaryota</taxon>
        <taxon>Metazoa</taxon>
        <taxon>Spiralia</taxon>
        <taxon>Lophotrochozoa</taxon>
        <taxon>Mesozoa</taxon>
        <taxon>Orthonectida</taxon>
        <taxon>Rhopaluridae</taxon>
        <taxon>Intoshia</taxon>
    </lineage>
</organism>
<name>A0A177AZD0_9BILA</name>
<reference evidence="1 2" key="1">
    <citation type="submission" date="2016-04" db="EMBL/GenBank/DDBJ databases">
        <title>The genome of Intoshia linei affirms orthonectids as highly simplified spiralians.</title>
        <authorList>
            <person name="Mikhailov K.V."/>
            <person name="Slusarev G.S."/>
            <person name="Nikitin M.A."/>
            <person name="Logacheva M.D."/>
            <person name="Penin A."/>
            <person name="Aleoshin V."/>
            <person name="Panchin Y.V."/>
        </authorList>
    </citation>
    <scope>NUCLEOTIDE SEQUENCE [LARGE SCALE GENOMIC DNA]</scope>
    <source>
        <strain evidence="1">Intl2013</strain>
        <tissue evidence="1">Whole animal</tissue>
    </source>
</reference>
<dbReference type="EMBL" id="LWCA01000676">
    <property type="protein sequence ID" value="OAF67378.1"/>
    <property type="molecule type" value="Genomic_DNA"/>
</dbReference>
<keyword evidence="2" id="KW-1185">Reference proteome</keyword>